<dbReference type="InterPro" id="IPR015943">
    <property type="entry name" value="WD40/YVTN_repeat-like_dom_sf"/>
</dbReference>
<evidence type="ECO:0000313" key="1">
    <source>
        <dbReference type="EMBL" id="MBP3951657.1"/>
    </source>
</evidence>
<dbReference type="PANTHER" id="PTHR47197:SF3">
    <property type="entry name" value="DIHYDRO-HEME D1 DEHYDROGENASE"/>
    <property type="match status" value="1"/>
</dbReference>
<dbReference type="InterPro" id="IPR051200">
    <property type="entry name" value="Host-pathogen_enzymatic-act"/>
</dbReference>
<dbReference type="Proteomes" id="UP000678228">
    <property type="component" value="Unassembled WGS sequence"/>
</dbReference>
<gene>
    <name evidence="1" type="ORF">J7W16_10970</name>
</gene>
<dbReference type="PROSITE" id="PS51257">
    <property type="entry name" value="PROKAR_LIPOPROTEIN"/>
    <property type="match status" value="1"/>
</dbReference>
<name>A0A941APM3_9BACI</name>
<accession>A0A941APM3</accession>
<dbReference type="PANTHER" id="PTHR47197">
    <property type="entry name" value="PROTEIN NIRF"/>
    <property type="match status" value="1"/>
</dbReference>
<protein>
    <submittedName>
        <fullName evidence="1">YncE family protein</fullName>
    </submittedName>
</protein>
<organism evidence="1 2">
    <name type="scientific">Halalkalibacter suaedae</name>
    <dbReference type="NCBI Taxonomy" id="2822140"/>
    <lineage>
        <taxon>Bacteria</taxon>
        <taxon>Bacillati</taxon>
        <taxon>Bacillota</taxon>
        <taxon>Bacilli</taxon>
        <taxon>Bacillales</taxon>
        <taxon>Bacillaceae</taxon>
        <taxon>Halalkalibacter</taxon>
    </lineage>
</organism>
<dbReference type="EMBL" id="JAGKSQ010000004">
    <property type="protein sequence ID" value="MBP3951657.1"/>
    <property type="molecule type" value="Genomic_DNA"/>
</dbReference>
<reference evidence="1" key="1">
    <citation type="submission" date="2021-03" db="EMBL/GenBank/DDBJ databases">
        <title>Bacillus suaedae sp. nov., isolated from Suaeda aralocaspica.</title>
        <authorList>
            <person name="Lei R.F.R."/>
        </authorList>
    </citation>
    <scope>NUCLEOTIDE SEQUENCE</scope>
    <source>
        <strain evidence="1">YZJH907-2</strain>
    </source>
</reference>
<dbReference type="AlphaFoldDB" id="A0A941APM3"/>
<dbReference type="InterPro" id="IPR011048">
    <property type="entry name" value="Haem_d1_sf"/>
</dbReference>
<dbReference type="Gene3D" id="2.130.10.10">
    <property type="entry name" value="YVTN repeat-like/Quinoprotein amine dehydrogenase"/>
    <property type="match status" value="2"/>
</dbReference>
<proteinExistence type="predicted"/>
<keyword evidence="2" id="KW-1185">Reference proteome</keyword>
<evidence type="ECO:0000313" key="2">
    <source>
        <dbReference type="Proteomes" id="UP000678228"/>
    </source>
</evidence>
<sequence length="324" mass="36071">MKLNVFAIFGFILLILCGCNTERFPSPDLTDPVLMVSHVNQEKMSFVDIVQSTEVITENSHYPITEMVSIGNGQIVATSQQEDSLLLYDLEKGTVSEFLEINEGLTGLTYNAVTNRIFVTDSINNKVHLVDMNTKELIQSIEVNSFPTDMKLGNDEVYILGGETNEVTVTDLGLRNTLRSFPVLERPAGMYLDGNKLWVGGHGSVGELNKQIFAYDIQTGEIVEEVEVGQMPIDFFGDQHEPYFYVLCHGDNQLYKVNKETGVVEATLSVGQNPNFVTGNESELYVTNLDGDSLSIINRESFELKQEIAITTSPYSIVLLEESK</sequence>
<dbReference type="SUPFAM" id="SSF51004">
    <property type="entry name" value="C-terminal (heme d1) domain of cytochrome cd1-nitrite reductase"/>
    <property type="match status" value="1"/>
</dbReference>
<comment type="caution">
    <text evidence="1">The sequence shown here is derived from an EMBL/GenBank/DDBJ whole genome shotgun (WGS) entry which is preliminary data.</text>
</comment>
<dbReference type="RefSeq" id="WP_210597355.1">
    <property type="nucleotide sequence ID" value="NZ_JAGKSQ010000004.1"/>
</dbReference>